<accession>A0ABP3NVI0</accession>
<feature type="transmembrane region" description="Helical" evidence="1">
    <location>
        <begin position="38"/>
        <end position="58"/>
    </location>
</feature>
<evidence type="ECO:0000313" key="2">
    <source>
        <dbReference type="EMBL" id="GAA0554499.1"/>
    </source>
</evidence>
<evidence type="ECO:0000256" key="1">
    <source>
        <dbReference type="SAM" id="Phobius"/>
    </source>
</evidence>
<keyword evidence="3" id="KW-1185">Reference proteome</keyword>
<sequence>MSAYDDEFGRMMNEEFPTSPYGAPVQHHKPGLTRRGKAALGIGAAVLAGGGLIGYQAYSADAAANETKAQEIALKQQQLELEKIKELNRASETNRKAQTSENKTRQASINACVKDKDDQVGKEYGSPSYQDVIDACQAQYASTADGDDMESAASSKTANGGGGGVNEGVLLGGGVLVLFLVAAAKKGKRSNPA</sequence>
<comment type="caution">
    <text evidence="2">The sequence shown here is derived from an EMBL/GenBank/DDBJ whole genome shotgun (WGS) entry which is preliminary data.</text>
</comment>
<dbReference type="RefSeq" id="WP_346160840.1">
    <property type="nucleotide sequence ID" value="NZ_BAAABZ010000071.1"/>
</dbReference>
<protein>
    <submittedName>
        <fullName evidence="2">Uncharacterized protein</fullName>
    </submittedName>
</protein>
<evidence type="ECO:0000313" key="3">
    <source>
        <dbReference type="Proteomes" id="UP001501576"/>
    </source>
</evidence>
<gene>
    <name evidence="2" type="ORF">GCM10010390_65750</name>
</gene>
<dbReference type="EMBL" id="BAAABZ010000071">
    <property type="protein sequence ID" value="GAA0554499.1"/>
    <property type="molecule type" value="Genomic_DNA"/>
</dbReference>
<reference evidence="3" key="1">
    <citation type="journal article" date="2019" name="Int. J. Syst. Evol. Microbiol.">
        <title>The Global Catalogue of Microorganisms (GCM) 10K type strain sequencing project: providing services to taxonomists for standard genome sequencing and annotation.</title>
        <authorList>
            <consortium name="The Broad Institute Genomics Platform"/>
            <consortium name="The Broad Institute Genome Sequencing Center for Infectious Disease"/>
            <person name="Wu L."/>
            <person name="Ma J."/>
        </authorList>
    </citation>
    <scope>NUCLEOTIDE SEQUENCE [LARGE SCALE GENOMIC DNA]</scope>
    <source>
        <strain evidence="3">JCM 5052</strain>
    </source>
</reference>
<dbReference type="Proteomes" id="UP001501576">
    <property type="component" value="Unassembled WGS sequence"/>
</dbReference>
<feature type="transmembrane region" description="Helical" evidence="1">
    <location>
        <begin position="168"/>
        <end position="184"/>
    </location>
</feature>
<name>A0ABP3NVI0_9ACTN</name>
<organism evidence="2 3">
    <name type="scientific">Streptomyces mordarskii</name>
    <dbReference type="NCBI Taxonomy" id="1226758"/>
    <lineage>
        <taxon>Bacteria</taxon>
        <taxon>Bacillati</taxon>
        <taxon>Actinomycetota</taxon>
        <taxon>Actinomycetes</taxon>
        <taxon>Kitasatosporales</taxon>
        <taxon>Streptomycetaceae</taxon>
        <taxon>Streptomyces</taxon>
    </lineage>
</organism>
<keyword evidence="1" id="KW-0812">Transmembrane</keyword>
<keyword evidence="1" id="KW-1133">Transmembrane helix</keyword>
<keyword evidence="1" id="KW-0472">Membrane</keyword>
<proteinExistence type="predicted"/>